<comment type="catalytic activity">
    <reaction evidence="9">
        <text>(2S)-2-[5-amino-1-(5-phospho-beta-D-ribosyl)imidazole-4-carboxamido]succinate = 5-amino-1-(5-phospho-beta-D-ribosyl)imidazole-4-carboxamide + fumarate</text>
        <dbReference type="Rhea" id="RHEA:23920"/>
        <dbReference type="ChEBI" id="CHEBI:29806"/>
        <dbReference type="ChEBI" id="CHEBI:58443"/>
        <dbReference type="ChEBI" id="CHEBI:58475"/>
        <dbReference type="EC" id="4.3.2.2"/>
    </reaction>
    <physiologicalReaction direction="left-to-right" evidence="9">
        <dbReference type="Rhea" id="RHEA:23921"/>
    </physiologicalReaction>
</comment>
<dbReference type="InterPro" id="IPR024083">
    <property type="entry name" value="Fumarase/histidase_N"/>
</dbReference>
<dbReference type="InterPro" id="IPR004769">
    <property type="entry name" value="Pur_lyase"/>
</dbReference>
<dbReference type="Gene3D" id="1.10.275.10">
    <property type="entry name" value="Fumarase/aspartase (N-terminal domain)"/>
    <property type="match status" value="1"/>
</dbReference>
<evidence type="ECO:0000256" key="11">
    <source>
        <dbReference type="ARBA" id="ARBA00049115"/>
    </source>
</evidence>
<dbReference type="InterPro" id="IPR019468">
    <property type="entry name" value="AdenyloSucc_lyase_C"/>
</dbReference>
<keyword evidence="6" id="KW-0028">Amino-acid biosynthesis</keyword>
<reference evidence="15" key="1">
    <citation type="submission" date="2014-07" db="EMBL/GenBank/DDBJ databases">
        <authorList>
            <person name="Hornung V.Bastian."/>
        </authorList>
    </citation>
    <scope>NUCLEOTIDE SEQUENCE</scope>
    <source>
        <strain evidence="15">PCE-S</strain>
    </source>
</reference>
<dbReference type="PRINTS" id="PR00145">
    <property type="entry name" value="ARGSUCLYASE"/>
</dbReference>
<evidence type="ECO:0000256" key="2">
    <source>
        <dbReference type="ARBA" id="ARBA00004734"/>
    </source>
</evidence>
<gene>
    <name evidence="16" type="ORF">AT727_00380</name>
    <name evidence="15" type="ORF">DPCES_5301</name>
</gene>
<keyword evidence="8 13" id="KW-0456">Lyase</keyword>
<feature type="domain" description="Adenylosuccinate lyase C-terminal" evidence="14">
    <location>
        <begin position="350"/>
        <end position="430"/>
    </location>
</feature>
<name>A0A098B9Z6_DESHA</name>
<dbReference type="PANTHER" id="PTHR43172:SF1">
    <property type="entry name" value="ADENYLOSUCCINATE LYASE"/>
    <property type="match status" value="1"/>
</dbReference>
<dbReference type="NCBIfam" id="TIGR00928">
    <property type="entry name" value="purB"/>
    <property type="match status" value="1"/>
</dbReference>
<evidence type="ECO:0000256" key="12">
    <source>
        <dbReference type="NCBIfam" id="TIGR00928"/>
    </source>
</evidence>
<dbReference type="GO" id="GO:0070626">
    <property type="term" value="F:(S)-2-(5-amino-1-(5-phospho-D-ribosyl)imidazole-4-carboxamido) succinate lyase (fumarate-forming) activity"/>
    <property type="evidence" value="ECO:0007669"/>
    <property type="project" value="TreeGrafter"/>
</dbReference>
<evidence type="ECO:0000313" key="16">
    <source>
        <dbReference type="EMBL" id="KTE93450.1"/>
    </source>
</evidence>
<evidence type="ECO:0000256" key="13">
    <source>
        <dbReference type="RuleBase" id="RU361172"/>
    </source>
</evidence>
<dbReference type="GO" id="GO:0008652">
    <property type="term" value="P:amino acid biosynthetic process"/>
    <property type="evidence" value="ECO:0007669"/>
    <property type="project" value="UniProtKB-KW"/>
</dbReference>
<dbReference type="InterPro" id="IPR022761">
    <property type="entry name" value="Fumarate_lyase_N"/>
</dbReference>
<evidence type="ECO:0000256" key="6">
    <source>
        <dbReference type="ARBA" id="ARBA00022605"/>
    </source>
</evidence>
<evidence type="ECO:0000256" key="10">
    <source>
        <dbReference type="ARBA" id="ARBA00030717"/>
    </source>
</evidence>
<dbReference type="CDD" id="cd01360">
    <property type="entry name" value="Adenylsuccinate_lyase_1"/>
    <property type="match status" value="1"/>
</dbReference>
<dbReference type="InterPro" id="IPR000362">
    <property type="entry name" value="Fumarate_lyase_fam"/>
</dbReference>
<evidence type="ECO:0000256" key="8">
    <source>
        <dbReference type="ARBA" id="ARBA00023239"/>
    </source>
</evidence>
<dbReference type="PRINTS" id="PR00149">
    <property type="entry name" value="FUMRATELYASE"/>
</dbReference>
<dbReference type="UniPathway" id="UPA00075">
    <property type="reaction ID" value="UER00336"/>
</dbReference>
<reference evidence="16 17" key="2">
    <citation type="submission" date="2015-12" db="EMBL/GenBank/DDBJ databases">
        <title>Draft Genome Sequence of Desulfitobacterium hafniense Strain DH, a Sulfate-reducing Bacterium Isolated from Paddy Soils.</title>
        <authorList>
            <person name="Bao P."/>
            <person name="Zhang X."/>
            <person name="Li G."/>
        </authorList>
    </citation>
    <scope>NUCLEOTIDE SEQUENCE [LARGE SCALE GENOMIC DNA]</scope>
    <source>
        <strain evidence="16 17">DH</strain>
    </source>
</reference>
<sequence length="433" mass="48782">MLINRYTHPEMGQLWREGYEYERWLEVELAVAEVMAERGEIPSQALSEIRSKAKVNPERIAEIEKVVRHDLIAFLQGVVEEIGEAGKYLHLGLTSSDVKDTGLSLVLRDAGQLLLKDLRELREALAQRAVESKATVMVGRTHGIHAEPLTFGLKLALWMAEIDRQIERLAAAVESIGVGKISGAVGTYANVSPEVEEAVCAKLGLKPALVSNQILQRDRHAHYVTALALLGSTLEKMATEIRNLQRTDILEVEEPFAEGQKGSSAMPHKRNPIACEQIAGMSRLLRGNALAAMENVALWHERDMTHSSVERVILPDSSILLDHMLRQMTRVIKGLRIRSDQMMENLLKTYGLTSSQRVLLALVDKGCMREEAYQWVQQAAFAAWDNRRDFREVIQENPRVMELLTAEEINALFDWSYHLKHIDDIFKRLGLGN</sequence>
<organism evidence="15">
    <name type="scientific">Desulfitobacterium hafniense</name>
    <name type="common">Desulfitobacterium frappieri</name>
    <dbReference type="NCBI Taxonomy" id="49338"/>
    <lineage>
        <taxon>Bacteria</taxon>
        <taxon>Bacillati</taxon>
        <taxon>Bacillota</taxon>
        <taxon>Clostridia</taxon>
        <taxon>Eubacteriales</taxon>
        <taxon>Desulfitobacteriaceae</taxon>
        <taxon>Desulfitobacterium</taxon>
    </lineage>
</organism>
<dbReference type="EMBL" id="LOCK01000001">
    <property type="protein sequence ID" value="KTE93450.1"/>
    <property type="molecule type" value="Genomic_DNA"/>
</dbReference>
<evidence type="ECO:0000256" key="9">
    <source>
        <dbReference type="ARBA" id="ARBA00024477"/>
    </source>
</evidence>
<dbReference type="SMART" id="SM00998">
    <property type="entry name" value="ADSL_C"/>
    <property type="match status" value="1"/>
</dbReference>
<dbReference type="Proteomes" id="UP000054623">
    <property type="component" value="Unassembled WGS sequence"/>
</dbReference>
<dbReference type="OrthoDB" id="9768878at2"/>
<dbReference type="OMA" id="NTPNIGW"/>
<dbReference type="EC" id="4.3.2.2" evidence="4 12"/>
<dbReference type="PANTHER" id="PTHR43172">
    <property type="entry name" value="ADENYLOSUCCINATE LYASE"/>
    <property type="match status" value="1"/>
</dbReference>
<comment type="pathway">
    <text evidence="1 13">Purine metabolism; IMP biosynthesis via de novo pathway; 5-amino-1-(5-phospho-D-ribosyl)imidazole-4-carboxamide from 5-amino-1-(5-phospho-D-ribosyl)imidazole-4-carboxylate: step 2/2.</text>
</comment>
<protein>
    <recommendedName>
        <fullName evidence="5 12">Adenylosuccinate lyase</fullName>
        <shortName evidence="13">ASL</shortName>
        <ecNumber evidence="4 12">4.3.2.2</ecNumber>
    </recommendedName>
    <alternativeName>
        <fullName evidence="10 13">Adenylosuccinase</fullName>
    </alternativeName>
</protein>
<evidence type="ECO:0000256" key="3">
    <source>
        <dbReference type="ARBA" id="ARBA00008273"/>
    </source>
</evidence>
<evidence type="ECO:0000259" key="14">
    <source>
        <dbReference type="SMART" id="SM00998"/>
    </source>
</evidence>
<evidence type="ECO:0000256" key="1">
    <source>
        <dbReference type="ARBA" id="ARBA00004706"/>
    </source>
</evidence>
<dbReference type="SUPFAM" id="SSF48557">
    <property type="entry name" value="L-aspartase-like"/>
    <property type="match status" value="1"/>
</dbReference>
<dbReference type="Gene3D" id="1.10.40.30">
    <property type="entry name" value="Fumarase/aspartase (C-terminal domain)"/>
    <property type="match status" value="1"/>
</dbReference>
<dbReference type="GO" id="GO:0044208">
    <property type="term" value="P:'de novo' AMP biosynthetic process"/>
    <property type="evidence" value="ECO:0007669"/>
    <property type="project" value="UniProtKB-UniPathway"/>
</dbReference>
<dbReference type="PROSITE" id="PS00163">
    <property type="entry name" value="FUMARATE_LYASES"/>
    <property type="match status" value="1"/>
</dbReference>
<dbReference type="InterPro" id="IPR008948">
    <property type="entry name" value="L-Aspartase-like"/>
</dbReference>
<comment type="catalytic activity">
    <reaction evidence="11">
        <text>N(6)-(1,2-dicarboxyethyl)-AMP = fumarate + AMP</text>
        <dbReference type="Rhea" id="RHEA:16853"/>
        <dbReference type="ChEBI" id="CHEBI:29806"/>
        <dbReference type="ChEBI" id="CHEBI:57567"/>
        <dbReference type="ChEBI" id="CHEBI:456215"/>
        <dbReference type="EC" id="4.3.2.2"/>
    </reaction>
    <physiologicalReaction direction="left-to-right" evidence="11">
        <dbReference type="Rhea" id="RHEA:16854"/>
    </physiologicalReaction>
</comment>
<dbReference type="Pfam" id="PF10397">
    <property type="entry name" value="ADSL_C"/>
    <property type="match status" value="1"/>
</dbReference>
<evidence type="ECO:0000256" key="4">
    <source>
        <dbReference type="ARBA" id="ARBA00012339"/>
    </source>
</evidence>
<keyword evidence="7 13" id="KW-0658">Purine biosynthesis</keyword>
<evidence type="ECO:0000313" key="17">
    <source>
        <dbReference type="Proteomes" id="UP000054623"/>
    </source>
</evidence>
<evidence type="ECO:0000256" key="7">
    <source>
        <dbReference type="ARBA" id="ARBA00022755"/>
    </source>
</evidence>
<comment type="similarity">
    <text evidence="3 13">Belongs to the lyase 1 family. Adenylosuccinate lyase subfamily.</text>
</comment>
<dbReference type="AlphaFoldDB" id="A0A098B9Z6"/>
<dbReference type="InterPro" id="IPR020557">
    <property type="entry name" value="Fumarate_lyase_CS"/>
</dbReference>
<evidence type="ECO:0000256" key="5">
    <source>
        <dbReference type="ARBA" id="ARBA00017058"/>
    </source>
</evidence>
<dbReference type="RefSeq" id="WP_011462315.1">
    <property type="nucleotide sequence ID" value="NZ_CABKQQ010000054.1"/>
</dbReference>
<dbReference type="EMBL" id="LK996017">
    <property type="protein sequence ID" value="CDX05187.1"/>
    <property type="molecule type" value="Genomic_DNA"/>
</dbReference>
<accession>A0A098B9Z6</accession>
<evidence type="ECO:0000313" key="15">
    <source>
        <dbReference type="EMBL" id="CDX05187.1"/>
    </source>
</evidence>
<dbReference type="UniPathway" id="UPA00074">
    <property type="reaction ID" value="UER00132"/>
</dbReference>
<dbReference type="Gene3D" id="1.20.200.10">
    <property type="entry name" value="Fumarase/aspartase (Central domain)"/>
    <property type="match status" value="1"/>
</dbReference>
<comment type="pathway">
    <text evidence="2 13">Purine metabolism; AMP biosynthesis via de novo pathway; AMP from IMP: step 2/2.</text>
</comment>
<dbReference type="PATRIC" id="fig|49338.4.peg.5707"/>
<dbReference type="FunFam" id="1.10.40.30:FF:000007">
    <property type="entry name" value="Adenylosuccinate lyase"/>
    <property type="match status" value="1"/>
</dbReference>
<dbReference type="GO" id="GO:0005829">
    <property type="term" value="C:cytosol"/>
    <property type="evidence" value="ECO:0007669"/>
    <property type="project" value="TreeGrafter"/>
</dbReference>
<dbReference type="Pfam" id="PF00206">
    <property type="entry name" value="Lyase_1"/>
    <property type="match status" value="1"/>
</dbReference>
<dbReference type="GO" id="GO:0006189">
    <property type="term" value="P:'de novo' IMP biosynthetic process"/>
    <property type="evidence" value="ECO:0007669"/>
    <property type="project" value="UniProtKB-UniPathway"/>
</dbReference>
<proteinExistence type="inferred from homology"/>
<dbReference type="FunFam" id="1.20.200.10:FF:000008">
    <property type="entry name" value="Adenylosuccinate lyase"/>
    <property type="match status" value="1"/>
</dbReference>
<dbReference type="GO" id="GO:0004018">
    <property type="term" value="F:N6-(1,2-dicarboxyethyl)AMP AMP-lyase (fumarate-forming) activity"/>
    <property type="evidence" value="ECO:0007669"/>
    <property type="project" value="UniProtKB-UniRule"/>
</dbReference>